<feature type="chain" id="PRO_5045707173" description="DUF4840 domain-containing protein" evidence="1">
    <location>
        <begin position="20"/>
        <end position="203"/>
    </location>
</feature>
<feature type="signal peptide" evidence="1">
    <location>
        <begin position="1"/>
        <end position="19"/>
    </location>
</feature>
<sequence>MRKLFIILATLVSTGSLLSACTDDSRDPMPDVEYAPVIFPKFTEGKSTFDYNKITTRPPYPAGFELPEIEFTFDPGDQRDVKLAAVEVWKTFRRTNAGSTDYSQRSKVGTYYSFPATVRINGDDAIAGTMRLFNGVPTQLIKNAILPRLAGSSPAPDAFVFTFEYILEDGRRIILTPTTANQVITGAQINAPFAAVAEIVRTP</sequence>
<keyword evidence="3" id="KW-1185">Reference proteome</keyword>
<evidence type="ECO:0000313" key="3">
    <source>
        <dbReference type="Proteomes" id="UP001499909"/>
    </source>
</evidence>
<reference evidence="3" key="1">
    <citation type="journal article" date="2019" name="Int. J. Syst. Evol. Microbiol.">
        <title>The Global Catalogue of Microorganisms (GCM) 10K type strain sequencing project: providing services to taxonomists for standard genome sequencing and annotation.</title>
        <authorList>
            <consortium name="The Broad Institute Genomics Platform"/>
            <consortium name="The Broad Institute Genome Sequencing Center for Infectious Disease"/>
            <person name="Wu L."/>
            <person name="Ma J."/>
        </authorList>
    </citation>
    <scope>NUCLEOTIDE SEQUENCE [LARGE SCALE GENOMIC DNA]</scope>
    <source>
        <strain evidence="3">JCM 17214</strain>
    </source>
</reference>
<gene>
    <name evidence="2" type="ORF">GCM10022406_30570</name>
</gene>
<evidence type="ECO:0000313" key="2">
    <source>
        <dbReference type="EMBL" id="GAA3946641.1"/>
    </source>
</evidence>
<proteinExistence type="predicted"/>
<protein>
    <recommendedName>
        <fullName evidence="4">DUF4840 domain-containing protein</fullName>
    </recommendedName>
</protein>
<dbReference type="PROSITE" id="PS51257">
    <property type="entry name" value="PROKAR_LIPOPROTEIN"/>
    <property type="match status" value="1"/>
</dbReference>
<organism evidence="2 3">
    <name type="scientific">Hymenobacter algoricola</name>
    <dbReference type="NCBI Taxonomy" id="486267"/>
    <lineage>
        <taxon>Bacteria</taxon>
        <taxon>Pseudomonadati</taxon>
        <taxon>Bacteroidota</taxon>
        <taxon>Cytophagia</taxon>
        <taxon>Cytophagales</taxon>
        <taxon>Hymenobacteraceae</taxon>
        <taxon>Hymenobacter</taxon>
    </lineage>
</organism>
<evidence type="ECO:0008006" key="4">
    <source>
        <dbReference type="Google" id="ProtNLM"/>
    </source>
</evidence>
<evidence type="ECO:0000256" key="1">
    <source>
        <dbReference type="SAM" id="SignalP"/>
    </source>
</evidence>
<accession>A0ABP7NID4</accession>
<comment type="caution">
    <text evidence="2">The sequence shown here is derived from an EMBL/GenBank/DDBJ whole genome shotgun (WGS) entry which is preliminary data.</text>
</comment>
<name>A0ABP7NID4_9BACT</name>
<keyword evidence="1" id="KW-0732">Signal</keyword>
<dbReference type="RefSeq" id="WP_345115797.1">
    <property type="nucleotide sequence ID" value="NZ_BAABDH010000100.1"/>
</dbReference>
<dbReference type="EMBL" id="BAABDH010000100">
    <property type="protein sequence ID" value="GAA3946641.1"/>
    <property type="molecule type" value="Genomic_DNA"/>
</dbReference>
<dbReference type="Proteomes" id="UP001499909">
    <property type="component" value="Unassembled WGS sequence"/>
</dbReference>